<name>A0A4V2FH94_9BURK</name>
<dbReference type="GO" id="GO:0003677">
    <property type="term" value="F:DNA binding"/>
    <property type="evidence" value="ECO:0007669"/>
    <property type="project" value="UniProtKB-UniRule"/>
</dbReference>
<evidence type="ECO:0000256" key="5">
    <source>
        <dbReference type="PROSITE-ProRule" id="PRU00335"/>
    </source>
</evidence>
<dbReference type="InterPro" id="IPR023772">
    <property type="entry name" value="DNA-bd_HTH_TetR-type_CS"/>
</dbReference>
<keyword evidence="2" id="KW-0805">Transcription regulation</keyword>
<dbReference type="SUPFAM" id="SSF46689">
    <property type="entry name" value="Homeodomain-like"/>
    <property type="match status" value="1"/>
</dbReference>
<dbReference type="SUPFAM" id="SSF48498">
    <property type="entry name" value="Tetracyclin repressor-like, C-terminal domain"/>
    <property type="match status" value="1"/>
</dbReference>
<evidence type="ECO:0000256" key="2">
    <source>
        <dbReference type="ARBA" id="ARBA00023015"/>
    </source>
</evidence>
<dbReference type="InterPro" id="IPR001647">
    <property type="entry name" value="HTH_TetR"/>
</dbReference>
<dbReference type="Pfam" id="PF00440">
    <property type="entry name" value="TetR_N"/>
    <property type="match status" value="1"/>
</dbReference>
<evidence type="ECO:0000259" key="6">
    <source>
        <dbReference type="PROSITE" id="PS50977"/>
    </source>
</evidence>
<dbReference type="PANTHER" id="PTHR47506">
    <property type="entry name" value="TRANSCRIPTIONAL REGULATORY PROTEIN"/>
    <property type="match status" value="1"/>
</dbReference>
<keyword evidence="1" id="KW-0678">Repressor</keyword>
<evidence type="ECO:0000256" key="3">
    <source>
        <dbReference type="ARBA" id="ARBA00023125"/>
    </source>
</evidence>
<accession>A0A4V2FH94</accession>
<keyword evidence="4" id="KW-0804">Transcription</keyword>
<dbReference type="Gene3D" id="1.10.10.60">
    <property type="entry name" value="Homeodomain-like"/>
    <property type="match status" value="1"/>
</dbReference>
<protein>
    <submittedName>
        <fullName evidence="7">TetR family transcriptional regulator</fullName>
    </submittedName>
</protein>
<feature type="DNA-binding region" description="H-T-H motif" evidence="5">
    <location>
        <begin position="33"/>
        <end position="52"/>
    </location>
</feature>
<keyword evidence="3 5" id="KW-0238">DNA-binding</keyword>
<dbReference type="PROSITE" id="PS50977">
    <property type="entry name" value="HTH_TETR_2"/>
    <property type="match status" value="1"/>
</dbReference>
<dbReference type="InterPro" id="IPR036271">
    <property type="entry name" value="Tet_transcr_reg_TetR-rel_C_sf"/>
</dbReference>
<evidence type="ECO:0000313" key="7">
    <source>
        <dbReference type="EMBL" id="RZT39489.1"/>
    </source>
</evidence>
<evidence type="ECO:0000313" key="8">
    <source>
        <dbReference type="Proteomes" id="UP000291078"/>
    </source>
</evidence>
<proteinExistence type="predicted"/>
<feature type="domain" description="HTH tetR-type" evidence="6">
    <location>
        <begin position="10"/>
        <end position="70"/>
    </location>
</feature>
<gene>
    <name evidence="7" type="ORF">EV147_2684</name>
</gene>
<dbReference type="PRINTS" id="PR00455">
    <property type="entry name" value="HTHTETR"/>
</dbReference>
<dbReference type="PANTHER" id="PTHR47506:SF7">
    <property type="entry name" value="TRANSCRIPTIONAL REGULATORY PROTEIN"/>
    <property type="match status" value="1"/>
</dbReference>
<sequence>MARASRAVADQHRTAIEQASARLFRQHGLHGVSVAQVMADAGLTHGGFYGHFGSKDELAAVACARSFAEANDRWQATARRAKGDVSSARRELVERYLSAAHRDAAGHGCPASAFASDVAREPAGKPVREAYLDGLRQLIDTWEAINTGAGADAGPDAHRQALVQLATFVGAITLARATAGDGLSDEILDAARAWLLDSTSNTVAG</sequence>
<dbReference type="RefSeq" id="WP_130391646.1">
    <property type="nucleotide sequence ID" value="NZ_SGXM01000002.1"/>
</dbReference>
<dbReference type="Gene3D" id="1.10.357.10">
    <property type="entry name" value="Tetracycline Repressor, domain 2"/>
    <property type="match status" value="1"/>
</dbReference>
<keyword evidence="8" id="KW-1185">Reference proteome</keyword>
<evidence type="ECO:0000256" key="4">
    <source>
        <dbReference type="ARBA" id="ARBA00023163"/>
    </source>
</evidence>
<dbReference type="EMBL" id="SGXM01000002">
    <property type="protein sequence ID" value="RZT39489.1"/>
    <property type="molecule type" value="Genomic_DNA"/>
</dbReference>
<reference evidence="7 8" key="1">
    <citation type="journal article" date="2015" name="Stand. Genomic Sci.">
        <title>Genomic Encyclopedia of Bacterial and Archaeal Type Strains, Phase III: the genomes of soil and plant-associated and newly described type strains.</title>
        <authorList>
            <person name="Whitman W.B."/>
            <person name="Woyke T."/>
            <person name="Klenk H.P."/>
            <person name="Zhou Y."/>
            <person name="Lilburn T.G."/>
            <person name="Beck B.J."/>
            <person name="De Vos P."/>
            <person name="Vandamme P."/>
            <person name="Eisen J.A."/>
            <person name="Garrity G."/>
            <person name="Hugenholtz P."/>
            <person name="Kyrpides N.C."/>
        </authorList>
    </citation>
    <scope>NUCLEOTIDE SEQUENCE [LARGE SCALE GENOMIC DNA]</scope>
    <source>
        <strain evidence="7 8">ASC-9842</strain>
    </source>
</reference>
<organism evidence="7 8">
    <name type="scientific">Cupriavidus agavae</name>
    <dbReference type="NCBI Taxonomy" id="1001822"/>
    <lineage>
        <taxon>Bacteria</taxon>
        <taxon>Pseudomonadati</taxon>
        <taxon>Pseudomonadota</taxon>
        <taxon>Betaproteobacteria</taxon>
        <taxon>Burkholderiales</taxon>
        <taxon>Burkholderiaceae</taxon>
        <taxon>Cupriavidus</taxon>
    </lineage>
</organism>
<dbReference type="Proteomes" id="UP000291078">
    <property type="component" value="Unassembled WGS sequence"/>
</dbReference>
<comment type="caution">
    <text evidence="7">The sequence shown here is derived from an EMBL/GenBank/DDBJ whole genome shotgun (WGS) entry which is preliminary data.</text>
</comment>
<dbReference type="OrthoDB" id="9798857at2"/>
<dbReference type="PROSITE" id="PS01081">
    <property type="entry name" value="HTH_TETR_1"/>
    <property type="match status" value="1"/>
</dbReference>
<dbReference type="InterPro" id="IPR009057">
    <property type="entry name" value="Homeodomain-like_sf"/>
</dbReference>
<evidence type="ECO:0000256" key="1">
    <source>
        <dbReference type="ARBA" id="ARBA00022491"/>
    </source>
</evidence>
<dbReference type="AlphaFoldDB" id="A0A4V2FH94"/>